<sequence length="202" mass="22569">MLGEDVRVRDLVAEGVYVAAAATRLALKNKILVEILAGGADFDVDRFLPDARETLLALAGEADADGARARREQKKASRRFRDPYGSHDYSSRDVRNLRRRRKQAERVAAELRTRASDDGELRQLVEAAREAAWADVARNIDRTLRIEAARPDLEPDYDKMREARMQSLRLVDLPRLAAHKRRLEEIRAGGSPSVDAAPGADS</sequence>
<accession>A0ABZ0SLJ4</accession>
<proteinExistence type="predicted"/>
<feature type="compositionally biased region" description="Basic and acidic residues" evidence="1">
    <location>
        <begin position="79"/>
        <end position="91"/>
    </location>
</feature>
<dbReference type="RefSeq" id="WP_320942086.1">
    <property type="nucleotide sequence ID" value="NZ_BAABEU010000001.1"/>
</dbReference>
<dbReference type="Proteomes" id="UP001323798">
    <property type="component" value="Chromosome"/>
</dbReference>
<gene>
    <name evidence="2" type="ORF">SM116_16665</name>
</gene>
<dbReference type="EMBL" id="CP139368">
    <property type="protein sequence ID" value="WPR89370.1"/>
    <property type="molecule type" value="Genomic_DNA"/>
</dbReference>
<keyword evidence="3" id="KW-1185">Reference proteome</keyword>
<protein>
    <submittedName>
        <fullName evidence="2">Asparagine synthase</fullName>
    </submittedName>
</protein>
<organism evidence="2 3">
    <name type="scientific">Microbacterium rhizosphaerae</name>
    <dbReference type="NCBI Taxonomy" id="1678237"/>
    <lineage>
        <taxon>Bacteria</taxon>
        <taxon>Bacillati</taxon>
        <taxon>Actinomycetota</taxon>
        <taxon>Actinomycetes</taxon>
        <taxon>Micrococcales</taxon>
        <taxon>Microbacteriaceae</taxon>
        <taxon>Microbacterium</taxon>
    </lineage>
</organism>
<evidence type="ECO:0000313" key="2">
    <source>
        <dbReference type="EMBL" id="WPR89370.1"/>
    </source>
</evidence>
<reference evidence="2 3" key="1">
    <citation type="submission" date="2023-11" db="EMBL/GenBank/DDBJ databases">
        <title>Genome sequence of Microbacterium rhizosphaerae KACC 19337.</title>
        <authorList>
            <person name="Choi H."/>
            <person name="Kim S."/>
            <person name="Kim Y."/>
            <person name="Kwon S.-W."/>
            <person name="Heo J."/>
        </authorList>
    </citation>
    <scope>NUCLEOTIDE SEQUENCE [LARGE SCALE GENOMIC DNA]</scope>
    <source>
        <strain evidence="2 3">KACC 19337</strain>
    </source>
</reference>
<feature type="region of interest" description="Disordered" evidence="1">
    <location>
        <begin position="66"/>
        <end position="91"/>
    </location>
</feature>
<name>A0ABZ0SLJ4_9MICO</name>
<evidence type="ECO:0000256" key="1">
    <source>
        <dbReference type="SAM" id="MobiDB-lite"/>
    </source>
</evidence>
<evidence type="ECO:0000313" key="3">
    <source>
        <dbReference type="Proteomes" id="UP001323798"/>
    </source>
</evidence>
<feature type="region of interest" description="Disordered" evidence="1">
    <location>
        <begin position="183"/>
        <end position="202"/>
    </location>
</feature>